<evidence type="ECO:0000313" key="2">
    <source>
        <dbReference type="EMBL" id="MEB3345514.1"/>
    </source>
</evidence>
<dbReference type="SUPFAM" id="SSF53098">
    <property type="entry name" value="Ribonuclease H-like"/>
    <property type="match status" value="1"/>
</dbReference>
<dbReference type="Gene3D" id="3.30.420.10">
    <property type="entry name" value="Ribonuclease H-like superfamily/Ribonuclease H"/>
    <property type="match status" value="1"/>
</dbReference>
<gene>
    <name evidence="2" type="ORF">U6A24_08595</name>
</gene>
<dbReference type="InterPro" id="IPR006054">
    <property type="entry name" value="DnaQ"/>
</dbReference>
<dbReference type="RefSeq" id="WP_324179546.1">
    <property type="nucleotide sequence ID" value="NZ_BAABAW010000021.1"/>
</dbReference>
<dbReference type="InterPro" id="IPR000305">
    <property type="entry name" value="GIY-YIG_endonuc"/>
</dbReference>
<dbReference type="PROSITE" id="PS50164">
    <property type="entry name" value="GIY_YIG"/>
    <property type="match status" value="1"/>
</dbReference>
<evidence type="ECO:0000313" key="3">
    <source>
        <dbReference type="Proteomes" id="UP001327027"/>
    </source>
</evidence>
<sequence>MQDQLYTVIDVETTGKGILGNRITEICIVQLRGNKILDKFTSLVNPEQSIPSFITGLTGIDNDMVRNAPKFHEIAERIIEITTDAIFVAHNVSFDYNVIREEFRNLGYTFTRKKLCTVRLSRKLIPGLFSYSLGRLCSSLNIPLIDRHRAEGDTDATVILFQRILTLDPNYTIINSFLNARSKEATIPPHLDVDVINKLPEETGVYLFKDKKGKVIYAGKAKNIKQRVISHFYDKKNKEYALGQETYTIDYEITGNELIALLLEAEKIQKHFPKFNTAQKRPVAPYRIIKYINRKGVVQLAINRSKSTDDSLEVFYKRSDAIEQLERLCFDYQLCPRYCGLQNTIGSCSHYRIKNCKGICYGQESIALYNMRVQKALTSIEKQKETYLIKEKGRTINEHSFVMIQNGMYKGYGYVHQSEQISYFDDFEPFLVLQKHTYHTTKIIKSYLRKHGENNIVYM</sequence>
<accession>A0ABU5ZU54</accession>
<dbReference type="CDD" id="cd06127">
    <property type="entry name" value="DEDDh"/>
    <property type="match status" value="1"/>
</dbReference>
<keyword evidence="2" id="KW-0269">Exonuclease</keyword>
<keyword evidence="3" id="KW-1185">Reference proteome</keyword>
<keyword evidence="2" id="KW-0378">Hydrolase</keyword>
<dbReference type="CDD" id="cd10434">
    <property type="entry name" value="GIY-YIG_UvrC_Cho"/>
    <property type="match status" value="1"/>
</dbReference>
<dbReference type="InterPro" id="IPR047296">
    <property type="entry name" value="GIY-YIG_UvrC_Cho"/>
</dbReference>
<dbReference type="InterPro" id="IPR012337">
    <property type="entry name" value="RNaseH-like_sf"/>
</dbReference>
<dbReference type="NCBIfam" id="TIGR00573">
    <property type="entry name" value="dnaq"/>
    <property type="match status" value="1"/>
</dbReference>
<dbReference type="PANTHER" id="PTHR30231">
    <property type="entry name" value="DNA POLYMERASE III SUBUNIT EPSILON"/>
    <property type="match status" value="1"/>
</dbReference>
<evidence type="ECO:0000259" key="1">
    <source>
        <dbReference type="PROSITE" id="PS50164"/>
    </source>
</evidence>
<dbReference type="SUPFAM" id="SSF82771">
    <property type="entry name" value="GIY-YIG endonuclease"/>
    <property type="match status" value="1"/>
</dbReference>
<dbReference type="InterPro" id="IPR036397">
    <property type="entry name" value="RNaseH_sf"/>
</dbReference>
<dbReference type="InterPro" id="IPR035901">
    <property type="entry name" value="GIY-YIG_endonuc_sf"/>
</dbReference>
<dbReference type="InterPro" id="IPR013520">
    <property type="entry name" value="Ribonucl_H"/>
</dbReference>
<dbReference type="Pfam" id="PF01541">
    <property type="entry name" value="GIY-YIG"/>
    <property type="match status" value="1"/>
</dbReference>
<dbReference type="EMBL" id="JAYKLX010000004">
    <property type="protein sequence ID" value="MEB3345514.1"/>
    <property type="molecule type" value="Genomic_DNA"/>
</dbReference>
<comment type="caution">
    <text evidence="2">The sequence shown here is derived from an EMBL/GenBank/DDBJ whole genome shotgun (WGS) entry which is preliminary data.</text>
</comment>
<dbReference type="Pfam" id="PF00929">
    <property type="entry name" value="RNase_T"/>
    <property type="match status" value="1"/>
</dbReference>
<protein>
    <submittedName>
        <fullName evidence="2">Exonuclease domain-containing protein</fullName>
    </submittedName>
</protein>
<dbReference type="Proteomes" id="UP001327027">
    <property type="component" value="Unassembled WGS sequence"/>
</dbReference>
<organism evidence="2 3">
    <name type="scientific">Aquimarina gracilis</name>
    <dbReference type="NCBI Taxonomy" id="874422"/>
    <lineage>
        <taxon>Bacteria</taxon>
        <taxon>Pseudomonadati</taxon>
        <taxon>Bacteroidota</taxon>
        <taxon>Flavobacteriia</taxon>
        <taxon>Flavobacteriales</taxon>
        <taxon>Flavobacteriaceae</taxon>
        <taxon>Aquimarina</taxon>
    </lineage>
</organism>
<name>A0ABU5ZU54_9FLAO</name>
<dbReference type="Gene3D" id="3.40.1440.10">
    <property type="entry name" value="GIY-YIG endonuclease"/>
    <property type="match status" value="1"/>
</dbReference>
<dbReference type="SMART" id="SM00479">
    <property type="entry name" value="EXOIII"/>
    <property type="match status" value="1"/>
</dbReference>
<feature type="domain" description="GIY-YIG" evidence="1">
    <location>
        <begin position="201"/>
        <end position="277"/>
    </location>
</feature>
<proteinExistence type="predicted"/>
<dbReference type="PANTHER" id="PTHR30231:SF41">
    <property type="entry name" value="DNA POLYMERASE III SUBUNIT EPSILON"/>
    <property type="match status" value="1"/>
</dbReference>
<dbReference type="SMART" id="SM00465">
    <property type="entry name" value="GIYc"/>
    <property type="match status" value="1"/>
</dbReference>
<keyword evidence="2" id="KW-0540">Nuclease</keyword>
<dbReference type="GO" id="GO:0004527">
    <property type="term" value="F:exonuclease activity"/>
    <property type="evidence" value="ECO:0007669"/>
    <property type="project" value="UniProtKB-KW"/>
</dbReference>
<reference evidence="2 3" key="1">
    <citation type="journal article" date="2013" name="Int. J. Syst. Evol. Microbiol.">
        <title>Aquimarina gracilis sp. nov., isolated from the gut microflora of a mussel, Mytilus coruscus, and emended description of Aquimarina spongiae.</title>
        <authorList>
            <person name="Park S.C."/>
            <person name="Choe H.N."/>
            <person name="Baik K.S."/>
            <person name="Seong C.N."/>
        </authorList>
    </citation>
    <scope>NUCLEOTIDE SEQUENCE [LARGE SCALE GENOMIC DNA]</scope>
    <source>
        <strain evidence="2 3">PSC32</strain>
    </source>
</reference>